<dbReference type="AlphaFoldDB" id="A0AAU9PYR3"/>
<keyword evidence="1" id="KW-0812">Transmembrane</keyword>
<dbReference type="EMBL" id="CAKMTQ010000001">
    <property type="protein sequence ID" value="CAH1521366.1"/>
    <property type="molecule type" value="Genomic_DNA"/>
</dbReference>
<keyword evidence="1" id="KW-1133">Transmembrane helix</keyword>
<evidence type="ECO:0000313" key="2">
    <source>
        <dbReference type="EMBL" id="CAH1521366.1"/>
    </source>
</evidence>
<proteinExistence type="predicted"/>
<accession>A0AAU9PYR3</accession>
<evidence type="ECO:0000256" key="1">
    <source>
        <dbReference type="SAM" id="Phobius"/>
    </source>
</evidence>
<gene>
    <name evidence="2" type="ORF">THF1D04_10813</name>
</gene>
<sequence>MSIQSLNKDHIFMMLELFWHLNVVIQFSYICLALHMDNM</sequence>
<protein>
    <recommendedName>
        <fullName evidence="4">DUF3265 domain-containing protein</fullName>
    </recommendedName>
</protein>
<keyword evidence="1" id="KW-0472">Membrane</keyword>
<feature type="transmembrane region" description="Helical" evidence="1">
    <location>
        <begin position="12"/>
        <end position="36"/>
    </location>
</feature>
<reference evidence="2" key="1">
    <citation type="submission" date="2022-01" db="EMBL/GenBank/DDBJ databases">
        <authorList>
            <person name="Lagorce A."/>
        </authorList>
    </citation>
    <scope>NUCLEOTIDE SEQUENCE</scope>
    <source>
        <strain evidence="2">Th15_F1_D04</strain>
    </source>
</reference>
<evidence type="ECO:0008006" key="4">
    <source>
        <dbReference type="Google" id="ProtNLM"/>
    </source>
</evidence>
<name>A0AAU9PYR3_9VIBR</name>
<dbReference type="Proteomes" id="UP001295420">
    <property type="component" value="Unassembled WGS sequence"/>
</dbReference>
<comment type="caution">
    <text evidence="2">The sequence shown here is derived from an EMBL/GenBank/DDBJ whole genome shotgun (WGS) entry which is preliminary data.</text>
</comment>
<organism evidence="2 3">
    <name type="scientific">Vibrio owensii</name>
    <dbReference type="NCBI Taxonomy" id="696485"/>
    <lineage>
        <taxon>Bacteria</taxon>
        <taxon>Pseudomonadati</taxon>
        <taxon>Pseudomonadota</taxon>
        <taxon>Gammaproteobacteria</taxon>
        <taxon>Vibrionales</taxon>
        <taxon>Vibrionaceae</taxon>
        <taxon>Vibrio</taxon>
    </lineage>
</organism>
<evidence type="ECO:0000313" key="3">
    <source>
        <dbReference type="Proteomes" id="UP001295420"/>
    </source>
</evidence>